<comment type="similarity">
    <text evidence="2">Belongs to the SF3A3 family.</text>
</comment>
<dbReference type="EMBL" id="HBIN01022244">
    <property type="protein sequence ID" value="CAE0447110.1"/>
    <property type="molecule type" value="Transcribed_RNA"/>
</dbReference>
<keyword evidence="4" id="KW-0479">Metal-binding</keyword>
<proteinExistence type="inferred from homology"/>
<keyword evidence="3" id="KW-0507">mRNA processing</keyword>
<dbReference type="Pfam" id="PF11931">
    <property type="entry name" value="SF3a60_Prp9_C"/>
    <property type="match status" value="1"/>
</dbReference>
<evidence type="ECO:0000256" key="4">
    <source>
        <dbReference type="ARBA" id="ARBA00022723"/>
    </source>
</evidence>
<dbReference type="GO" id="GO:0008270">
    <property type="term" value="F:zinc ion binding"/>
    <property type="evidence" value="ECO:0007669"/>
    <property type="project" value="UniProtKB-KW"/>
</dbReference>
<dbReference type="InterPro" id="IPR025086">
    <property type="entry name" value="SDE2/SF3A3_SAP"/>
</dbReference>
<feature type="domain" description="Matrin-type" evidence="9">
    <location>
        <begin position="350"/>
        <end position="381"/>
    </location>
</feature>
<keyword evidence="8" id="KW-0539">Nucleus</keyword>
<evidence type="ECO:0000259" key="9">
    <source>
        <dbReference type="PROSITE" id="PS50171"/>
    </source>
</evidence>
<name>A0A7S3PQA2_9STRA</name>
<dbReference type="InterPro" id="IPR024598">
    <property type="entry name" value="SF3a60/Prp9_C"/>
</dbReference>
<dbReference type="AlphaFoldDB" id="A0A7S3PQA2"/>
<evidence type="ECO:0000256" key="8">
    <source>
        <dbReference type="ARBA" id="ARBA00023242"/>
    </source>
</evidence>
<dbReference type="PANTHER" id="PTHR12786">
    <property type="entry name" value="SPLICING FACTOR SF3A-RELATED"/>
    <property type="match status" value="1"/>
</dbReference>
<evidence type="ECO:0000256" key="6">
    <source>
        <dbReference type="ARBA" id="ARBA00022833"/>
    </source>
</evidence>
<keyword evidence="5" id="KW-0863">Zinc-finger</keyword>
<gene>
    <name evidence="10" type="ORF">ASTO00021_LOCUS17091</name>
</gene>
<evidence type="ECO:0000256" key="7">
    <source>
        <dbReference type="ARBA" id="ARBA00023187"/>
    </source>
</evidence>
<evidence type="ECO:0000256" key="1">
    <source>
        <dbReference type="ARBA" id="ARBA00004123"/>
    </source>
</evidence>
<sequence>MKKGGMAGFYSSYRKIKEGSSKFPDLPEPQNNSNIENKDYGVVDRVVVRDLQRKVKANMIFSGEECAGRFLDVHNYYNRYINMFAKDSKMGEIGYLEYLDRMGLFMSIDITKVKAKPDYQSYISDLLNYLQNFHRRAQPLVEVNIETALKQFNEQWSKGTVPGWRTKFPEDDAIIRIGYTAEKFLETLGGEGLKMELLYRGLKCGGRPIDRANRLIKCIKNKRELKVEQGKETELQSMSSPYPPKDRLAKGFNSKLIAKTEVLIQVYVEHLGEIVDATKARVIKKQTQSYEELEQEIAAEEALGEVDLDALDEEDDDEQILSNPLNLPLGWDGKPIPFWLYKLHGLGVEFKCEICGNYSYWGRRSFDRHFQEWRHAHGMRMLKIPNTKHFHDIVKIDDALALHKKLNSRLENEFDTVEEFETASGMKVDRKTFEDLKRQGLE</sequence>
<dbReference type="InterPro" id="IPR051421">
    <property type="entry name" value="RNA_Proc_DNA_Dmg_Regulator"/>
</dbReference>
<evidence type="ECO:0000256" key="5">
    <source>
        <dbReference type="ARBA" id="ARBA00022771"/>
    </source>
</evidence>
<comment type="subcellular location">
    <subcellularLocation>
        <location evidence="1">Nucleus</location>
    </subcellularLocation>
</comment>
<protein>
    <recommendedName>
        <fullName evidence="9">Matrin-type domain-containing protein</fullName>
    </recommendedName>
</protein>
<keyword evidence="6" id="KW-0862">Zinc</keyword>
<dbReference type="PANTHER" id="PTHR12786:SF2">
    <property type="entry name" value="SPLICING FACTOR 3A SUBUNIT 3"/>
    <property type="match status" value="1"/>
</dbReference>
<dbReference type="GO" id="GO:0000398">
    <property type="term" value="P:mRNA splicing, via spliceosome"/>
    <property type="evidence" value="ECO:0007669"/>
    <property type="project" value="InterPro"/>
</dbReference>
<dbReference type="GO" id="GO:0003723">
    <property type="term" value="F:RNA binding"/>
    <property type="evidence" value="ECO:0007669"/>
    <property type="project" value="InterPro"/>
</dbReference>
<dbReference type="PROSITE" id="PS50171">
    <property type="entry name" value="ZF_MATRIN"/>
    <property type="match status" value="1"/>
</dbReference>
<dbReference type="InterPro" id="IPR000690">
    <property type="entry name" value="Matrin/U1-C_Znf_C2H2"/>
</dbReference>
<evidence type="ECO:0000256" key="3">
    <source>
        <dbReference type="ARBA" id="ARBA00022664"/>
    </source>
</evidence>
<dbReference type="Pfam" id="PF16837">
    <property type="entry name" value="SF3A3"/>
    <property type="match status" value="1"/>
</dbReference>
<dbReference type="InterPro" id="IPR031774">
    <property type="entry name" value="SF3A3_dom"/>
</dbReference>
<accession>A0A7S3PQA2</accession>
<evidence type="ECO:0000313" key="10">
    <source>
        <dbReference type="EMBL" id="CAE0447110.1"/>
    </source>
</evidence>
<dbReference type="GO" id="GO:0005681">
    <property type="term" value="C:spliceosomal complex"/>
    <property type="evidence" value="ECO:0007669"/>
    <property type="project" value="InterPro"/>
</dbReference>
<dbReference type="Pfam" id="PF13297">
    <property type="entry name" value="SDE2_2C"/>
    <property type="match status" value="1"/>
</dbReference>
<keyword evidence="7" id="KW-0508">mRNA splicing</keyword>
<organism evidence="10">
    <name type="scientific">Aplanochytrium stocchinoi</name>
    <dbReference type="NCBI Taxonomy" id="215587"/>
    <lineage>
        <taxon>Eukaryota</taxon>
        <taxon>Sar</taxon>
        <taxon>Stramenopiles</taxon>
        <taxon>Bigyra</taxon>
        <taxon>Labyrinthulomycetes</taxon>
        <taxon>Thraustochytrida</taxon>
        <taxon>Thraustochytriidae</taxon>
        <taxon>Aplanochytrium</taxon>
    </lineage>
</organism>
<evidence type="ECO:0000256" key="2">
    <source>
        <dbReference type="ARBA" id="ARBA00008776"/>
    </source>
</evidence>
<reference evidence="10" key="1">
    <citation type="submission" date="2021-01" db="EMBL/GenBank/DDBJ databases">
        <authorList>
            <person name="Corre E."/>
            <person name="Pelletier E."/>
            <person name="Niang G."/>
            <person name="Scheremetjew M."/>
            <person name="Finn R."/>
            <person name="Kale V."/>
            <person name="Holt S."/>
            <person name="Cochrane G."/>
            <person name="Meng A."/>
            <person name="Brown T."/>
            <person name="Cohen L."/>
        </authorList>
    </citation>
    <scope>NUCLEOTIDE SEQUENCE</scope>
    <source>
        <strain evidence="10">GSBS06</strain>
    </source>
</reference>